<evidence type="ECO:0000256" key="1">
    <source>
        <dbReference type="ARBA" id="ARBA00009995"/>
    </source>
</evidence>
<keyword evidence="6" id="KW-1185">Reference proteome</keyword>
<dbReference type="SUPFAM" id="SSF53756">
    <property type="entry name" value="UDP-Glycosyltransferase/glycogen phosphorylase"/>
    <property type="match status" value="1"/>
</dbReference>
<gene>
    <name evidence="5" type="ORF">EPI10_004065</name>
</gene>
<evidence type="ECO:0000259" key="4">
    <source>
        <dbReference type="Pfam" id="PF26168"/>
    </source>
</evidence>
<dbReference type="PANTHER" id="PTHR11926:SF1343">
    <property type="entry name" value="7-DEOXYLOGANETIN GLUCOSYLTRANSFERASE-LIKE"/>
    <property type="match status" value="1"/>
</dbReference>
<keyword evidence="2" id="KW-0328">Glycosyltransferase</keyword>
<reference evidence="6" key="1">
    <citation type="journal article" date="2019" name="Plant Biotechnol. J.">
        <title>Genome sequencing of the Australian wild diploid species Gossypium australe highlights disease resistance and delayed gland morphogenesis.</title>
        <authorList>
            <person name="Cai Y."/>
            <person name="Cai X."/>
            <person name="Wang Q."/>
            <person name="Wang P."/>
            <person name="Zhang Y."/>
            <person name="Cai C."/>
            <person name="Xu Y."/>
            <person name="Wang K."/>
            <person name="Zhou Z."/>
            <person name="Wang C."/>
            <person name="Geng S."/>
            <person name="Li B."/>
            <person name="Dong Q."/>
            <person name="Hou Y."/>
            <person name="Wang H."/>
            <person name="Ai P."/>
            <person name="Liu Z."/>
            <person name="Yi F."/>
            <person name="Sun M."/>
            <person name="An G."/>
            <person name="Cheng J."/>
            <person name="Zhang Y."/>
            <person name="Shi Q."/>
            <person name="Xie Y."/>
            <person name="Shi X."/>
            <person name="Chang Y."/>
            <person name="Huang F."/>
            <person name="Chen Y."/>
            <person name="Hong S."/>
            <person name="Mi L."/>
            <person name="Sun Q."/>
            <person name="Zhang L."/>
            <person name="Zhou B."/>
            <person name="Peng R."/>
            <person name="Zhang X."/>
            <person name="Liu F."/>
        </authorList>
    </citation>
    <scope>NUCLEOTIDE SEQUENCE [LARGE SCALE GENOMIC DNA]</scope>
    <source>
        <strain evidence="6">cv. PA1801</strain>
    </source>
</reference>
<accession>A0A5B6UHC0</accession>
<dbReference type="OrthoDB" id="970294at2759"/>
<dbReference type="AlphaFoldDB" id="A0A5B6UHC0"/>
<comment type="similarity">
    <text evidence="1">Belongs to the UDP-glycosyltransferase family.</text>
</comment>
<dbReference type="EMBL" id="SMMG02000011">
    <property type="protein sequence ID" value="KAA3457381.1"/>
    <property type="molecule type" value="Genomic_DNA"/>
</dbReference>
<dbReference type="GO" id="GO:0080044">
    <property type="term" value="F:quercetin 7-O-glucosyltransferase activity"/>
    <property type="evidence" value="ECO:0007669"/>
    <property type="project" value="TreeGrafter"/>
</dbReference>
<dbReference type="GO" id="GO:0080043">
    <property type="term" value="F:quercetin 3-O-glucosyltransferase activity"/>
    <property type="evidence" value="ECO:0007669"/>
    <property type="project" value="TreeGrafter"/>
</dbReference>
<name>A0A5B6UHC0_9ROSI</name>
<dbReference type="Gene3D" id="3.40.50.2000">
    <property type="entry name" value="Glycogen Phosphorylase B"/>
    <property type="match status" value="3"/>
</dbReference>
<evidence type="ECO:0000256" key="3">
    <source>
        <dbReference type="ARBA" id="ARBA00022679"/>
    </source>
</evidence>
<organism evidence="5 6">
    <name type="scientific">Gossypium australe</name>
    <dbReference type="NCBI Taxonomy" id="47621"/>
    <lineage>
        <taxon>Eukaryota</taxon>
        <taxon>Viridiplantae</taxon>
        <taxon>Streptophyta</taxon>
        <taxon>Embryophyta</taxon>
        <taxon>Tracheophyta</taxon>
        <taxon>Spermatophyta</taxon>
        <taxon>Magnoliopsida</taxon>
        <taxon>eudicotyledons</taxon>
        <taxon>Gunneridae</taxon>
        <taxon>Pentapetalae</taxon>
        <taxon>rosids</taxon>
        <taxon>malvids</taxon>
        <taxon>Malvales</taxon>
        <taxon>Malvaceae</taxon>
        <taxon>Malvoideae</taxon>
        <taxon>Gossypium</taxon>
    </lineage>
</organism>
<dbReference type="CDD" id="cd03784">
    <property type="entry name" value="GT1_Gtf-like"/>
    <property type="match status" value="1"/>
</dbReference>
<sequence length="238" mass="26380">MGSIKSHAVCLPFPAQGHINPMMQLAKLLHSRGFYITFVNSEFNHRRLIRSRGEEAVKGLPDFRFEAIPDGLPPSDSDATQCITALCDSTRKNCLAPFLELLSKLNSSPQLPSVTCIVCDGNMNCGNKAAQLIGVPYVQLWTSSTASFLGFLHYKELAQRGIVPFKEVLQVIASKSPDIYAIGPLTSLSRNLLEIQHNSLNSSPWKEDTSCIEWLNTMKPRTVVYVNYGSVAMILTEY</sequence>
<feature type="domain" description="Glycosyltransferase N-terminal" evidence="4">
    <location>
        <begin position="9"/>
        <end position="55"/>
    </location>
</feature>
<protein>
    <submittedName>
        <fullName evidence="5">7-deoxyloganetin glucosyltransferase-like</fullName>
    </submittedName>
</protein>
<keyword evidence="3 5" id="KW-0808">Transferase</keyword>
<dbReference type="InterPro" id="IPR058980">
    <property type="entry name" value="Glyco_transf_N"/>
</dbReference>
<evidence type="ECO:0000313" key="5">
    <source>
        <dbReference type="EMBL" id="KAA3457381.1"/>
    </source>
</evidence>
<evidence type="ECO:0000256" key="2">
    <source>
        <dbReference type="ARBA" id="ARBA00022676"/>
    </source>
</evidence>
<dbReference type="InterPro" id="IPR002213">
    <property type="entry name" value="UDP_glucos_trans"/>
</dbReference>
<dbReference type="PANTHER" id="PTHR11926">
    <property type="entry name" value="GLUCOSYL/GLUCURONOSYL TRANSFERASES"/>
    <property type="match status" value="1"/>
</dbReference>
<evidence type="ECO:0000313" key="6">
    <source>
        <dbReference type="Proteomes" id="UP000325315"/>
    </source>
</evidence>
<proteinExistence type="inferred from homology"/>
<dbReference type="Pfam" id="PF26168">
    <property type="entry name" value="Glyco_transf_N"/>
    <property type="match status" value="1"/>
</dbReference>
<dbReference type="Proteomes" id="UP000325315">
    <property type="component" value="Unassembled WGS sequence"/>
</dbReference>
<comment type="caution">
    <text evidence="5">The sequence shown here is derived from an EMBL/GenBank/DDBJ whole genome shotgun (WGS) entry which is preliminary data.</text>
</comment>